<sequence length="237" mass="26780">MKITPSVVIDAPEYYVDHFNGKYNLDKCTILRNLRLESDSEAMSSSLKHIAKPTRVLDFTNNELILIPDLQLRTDIHTILLGRNQISHVDGKALPSRLVNLVLASNNIAHFEQLNGLQASPKTLKNVVLRGNQVCHLQGYREYVVRLLPQLEVLDFTRVTPKDREKSKVESPIGAPSMSISSDNFRNEPRDKSMEIMNLVVGKMSEEKRKVLNQQLKNATSLAEIAKIEKLLSGRVQ</sequence>
<dbReference type="EMBL" id="CP058605">
    <property type="protein sequence ID" value="QLG71061.1"/>
    <property type="molecule type" value="Genomic_DNA"/>
</dbReference>
<dbReference type="InterPro" id="IPR044640">
    <property type="entry name" value="RU2A"/>
</dbReference>
<dbReference type="AlphaFoldDB" id="A0A7H9AXP3"/>
<keyword evidence="5" id="KW-0677">Repeat</keyword>
<comment type="subcellular location">
    <subcellularLocation>
        <location evidence="1">Nucleus</location>
    </subcellularLocation>
</comment>
<evidence type="ECO:0000256" key="3">
    <source>
        <dbReference type="ARBA" id="ARBA00022664"/>
    </source>
</evidence>
<dbReference type="Proteomes" id="UP000509704">
    <property type="component" value="Chromosome 2"/>
</dbReference>
<comment type="similarity">
    <text evidence="8">Belongs to the U2 small nuclear ribonucleoprotein A family.</text>
</comment>
<dbReference type="OrthoDB" id="433501at2759"/>
<dbReference type="InterPro" id="IPR001611">
    <property type="entry name" value="Leu-rich_rpt"/>
</dbReference>
<evidence type="ECO:0000256" key="8">
    <source>
        <dbReference type="ARBA" id="ARBA00024196"/>
    </source>
</evidence>
<dbReference type="FunFam" id="3.80.10.10:FF:000629">
    <property type="entry name" value="U2 snRNP component"/>
    <property type="match status" value="1"/>
</dbReference>
<evidence type="ECO:0000256" key="10">
    <source>
        <dbReference type="SAM" id="MobiDB-lite"/>
    </source>
</evidence>
<gene>
    <name evidence="12" type="ORF">HG535_0B00990</name>
</gene>
<keyword evidence="7" id="KW-0539">Nucleus</keyword>
<evidence type="ECO:0000256" key="4">
    <source>
        <dbReference type="ARBA" id="ARBA00022728"/>
    </source>
</evidence>
<dbReference type="Gene3D" id="3.80.10.10">
    <property type="entry name" value="Ribonuclease Inhibitor"/>
    <property type="match status" value="1"/>
</dbReference>
<dbReference type="GO" id="GO:0005681">
    <property type="term" value="C:spliceosomal complex"/>
    <property type="evidence" value="ECO:0007669"/>
    <property type="project" value="UniProtKB-KW"/>
</dbReference>
<evidence type="ECO:0000256" key="6">
    <source>
        <dbReference type="ARBA" id="ARBA00023187"/>
    </source>
</evidence>
<dbReference type="SMART" id="SM00446">
    <property type="entry name" value="LRRcap"/>
    <property type="match status" value="1"/>
</dbReference>
<dbReference type="RefSeq" id="XP_037142789.1">
    <property type="nucleotide sequence ID" value="XM_037286894.1"/>
</dbReference>
<keyword evidence="13" id="KW-1185">Reference proteome</keyword>
<evidence type="ECO:0000256" key="9">
    <source>
        <dbReference type="ARBA" id="ARBA00024238"/>
    </source>
</evidence>
<evidence type="ECO:0000256" key="7">
    <source>
        <dbReference type="ARBA" id="ARBA00023242"/>
    </source>
</evidence>
<feature type="domain" description="U2A'/phosphoprotein 32 family A C-terminal" evidence="11">
    <location>
        <begin position="137"/>
        <end position="155"/>
    </location>
</feature>
<dbReference type="PROSITE" id="PS51450">
    <property type="entry name" value="LRR"/>
    <property type="match status" value="1"/>
</dbReference>
<dbReference type="InterPro" id="IPR003603">
    <property type="entry name" value="U2A'_phosphoprotein32A_C"/>
</dbReference>
<evidence type="ECO:0000256" key="5">
    <source>
        <dbReference type="ARBA" id="ARBA00022737"/>
    </source>
</evidence>
<dbReference type="PANTHER" id="PTHR10552:SF6">
    <property type="entry name" value="U2 SMALL NUCLEAR RIBONUCLEOPROTEIN A"/>
    <property type="match status" value="1"/>
</dbReference>
<evidence type="ECO:0000313" key="13">
    <source>
        <dbReference type="Proteomes" id="UP000509704"/>
    </source>
</evidence>
<dbReference type="InterPro" id="IPR032675">
    <property type="entry name" value="LRR_dom_sf"/>
</dbReference>
<dbReference type="SUPFAM" id="SSF52058">
    <property type="entry name" value="L domain-like"/>
    <property type="match status" value="1"/>
</dbReference>
<dbReference type="GO" id="GO:0005686">
    <property type="term" value="C:U2 snRNP"/>
    <property type="evidence" value="ECO:0007669"/>
    <property type="project" value="TreeGrafter"/>
</dbReference>
<keyword evidence="2" id="KW-0433">Leucine-rich repeat</keyword>
<evidence type="ECO:0000259" key="11">
    <source>
        <dbReference type="SMART" id="SM00446"/>
    </source>
</evidence>
<keyword evidence="4" id="KW-0747">Spliceosome</keyword>
<dbReference type="GeneID" id="59234722"/>
<evidence type="ECO:0000256" key="2">
    <source>
        <dbReference type="ARBA" id="ARBA00022614"/>
    </source>
</evidence>
<keyword evidence="3" id="KW-0507">mRNA processing</keyword>
<dbReference type="Pfam" id="PF14580">
    <property type="entry name" value="LRR_9"/>
    <property type="match status" value="1"/>
</dbReference>
<dbReference type="KEGG" id="zmk:HG535_0B00990"/>
<evidence type="ECO:0000256" key="1">
    <source>
        <dbReference type="ARBA" id="ARBA00004123"/>
    </source>
</evidence>
<protein>
    <recommendedName>
        <fullName evidence="9">U2 small nuclear ribonucleoprotein A'</fullName>
    </recommendedName>
</protein>
<reference evidence="12 13" key="1">
    <citation type="submission" date="2020-07" db="EMBL/GenBank/DDBJ databases">
        <title>The yeast mating-type switching endonuclease HO is a domesticated member of an unorthodox homing genetic element family.</title>
        <authorList>
            <person name="Coughlan A.Y."/>
            <person name="Lombardi L."/>
            <person name="Braun-Galleani S."/>
            <person name="Martos A.R."/>
            <person name="Galeote V."/>
            <person name="Bigey F."/>
            <person name="Dequin S."/>
            <person name="Byrne K.P."/>
            <person name="Wolfe K.H."/>
        </authorList>
    </citation>
    <scope>NUCLEOTIDE SEQUENCE [LARGE SCALE GENOMIC DNA]</scope>
    <source>
        <strain evidence="12 13">NRRL Y-6702</strain>
    </source>
</reference>
<accession>A0A7H9AXP3</accession>
<dbReference type="GO" id="GO:0030620">
    <property type="term" value="F:U2 snRNA binding"/>
    <property type="evidence" value="ECO:0007669"/>
    <property type="project" value="InterPro"/>
</dbReference>
<dbReference type="PANTHER" id="PTHR10552">
    <property type="entry name" value="U2 SMALL NUCLEAR RIBONUCLEOPROTEIN A"/>
    <property type="match status" value="1"/>
</dbReference>
<organism evidence="12 13">
    <name type="scientific">Zygotorulaspora mrakii</name>
    <name type="common">Zygosaccharomyces mrakii</name>
    <dbReference type="NCBI Taxonomy" id="42260"/>
    <lineage>
        <taxon>Eukaryota</taxon>
        <taxon>Fungi</taxon>
        <taxon>Dikarya</taxon>
        <taxon>Ascomycota</taxon>
        <taxon>Saccharomycotina</taxon>
        <taxon>Saccharomycetes</taxon>
        <taxon>Saccharomycetales</taxon>
        <taxon>Saccharomycetaceae</taxon>
        <taxon>Zygotorulaspora</taxon>
    </lineage>
</organism>
<evidence type="ECO:0000313" key="12">
    <source>
        <dbReference type="EMBL" id="QLG71061.1"/>
    </source>
</evidence>
<name>A0A7H9AXP3_ZYGMR</name>
<keyword evidence="6" id="KW-0508">mRNA splicing</keyword>
<dbReference type="GO" id="GO:0000398">
    <property type="term" value="P:mRNA splicing, via spliceosome"/>
    <property type="evidence" value="ECO:0007669"/>
    <property type="project" value="InterPro"/>
</dbReference>
<proteinExistence type="inferred from homology"/>
<feature type="region of interest" description="Disordered" evidence="10">
    <location>
        <begin position="165"/>
        <end position="188"/>
    </location>
</feature>